<evidence type="ECO:0000313" key="1">
    <source>
        <dbReference type="EMBL" id="AKV58509.1"/>
    </source>
</evidence>
<accession>A0A0K1RAS2</accession>
<dbReference type="Proteomes" id="UP000060016">
    <property type="component" value="Chromosome"/>
</dbReference>
<gene>
    <name evidence="1" type="ORF">AK829_04205</name>
</gene>
<dbReference type="KEGG" id="crie:AK829_04205"/>
<sequence length="95" mass="10853">MKSKHYGYGNGNEWRTVASGYSRQIAEDEFKIGTVVNDLRPISAKGGTILLPVPMELKEAWKDVLPSQAMVEGRLSKAESDEWFANLKRRREWLN</sequence>
<keyword evidence="2" id="KW-1185">Reference proteome</keyword>
<dbReference type="STRING" id="156976.AK829_04205"/>
<name>A0A0K1RAS2_9CORY</name>
<reference evidence="1 2" key="1">
    <citation type="submission" date="2015-08" db="EMBL/GenBank/DDBJ databases">
        <authorList>
            <person name="Babu N.S."/>
            <person name="Beckwith C.J."/>
            <person name="Beseler K.G."/>
            <person name="Brison A."/>
            <person name="Carone J.V."/>
            <person name="Caskin T.P."/>
            <person name="Diamond M."/>
            <person name="Durham M.E."/>
            <person name="Foxe J.M."/>
            <person name="Go M."/>
            <person name="Henderson B.A."/>
            <person name="Jones I.B."/>
            <person name="McGettigan J.A."/>
            <person name="Micheletti S.J."/>
            <person name="Nasrallah M.E."/>
            <person name="Ortiz D."/>
            <person name="Piller C.R."/>
            <person name="Privatt S.R."/>
            <person name="Schneider S.L."/>
            <person name="Sharp S."/>
            <person name="Smith T.C."/>
            <person name="Stanton J.D."/>
            <person name="Ullery H.E."/>
            <person name="Wilson R.J."/>
            <person name="Serrano M.G."/>
            <person name="Buck G."/>
            <person name="Lee V."/>
            <person name="Wang Y."/>
            <person name="Carvalho R."/>
            <person name="Voegtly L."/>
            <person name="Shi R."/>
            <person name="Duckworth R."/>
            <person name="Johnson A."/>
            <person name="Loviza R."/>
            <person name="Walstead R."/>
            <person name="Shah Z."/>
            <person name="Kiflezghi M."/>
            <person name="Wade K."/>
            <person name="Ball S.L."/>
            <person name="Bradley K.W."/>
            <person name="Asai D.J."/>
            <person name="Bowman C.A."/>
            <person name="Russell D.A."/>
            <person name="Pope W.H."/>
            <person name="Jacobs-Sera D."/>
            <person name="Hendrix R.W."/>
            <person name="Hatfull G.F."/>
        </authorList>
    </citation>
    <scope>NUCLEOTIDE SEQUENCE [LARGE SCALE GENOMIC DNA]</scope>
    <source>
        <strain evidence="1 2">PUDD_83A45</strain>
    </source>
</reference>
<dbReference type="EMBL" id="CP012342">
    <property type="protein sequence ID" value="AKV58509.1"/>
    <property type="molecule type" value="Genomic_DNA"/>
</dbReference>
<dbReference type="PATRIC" id="fig|156976.3.peg.834"/>
<proteinExistence type="predicted"/>
<organism evidence="1 2">
    <name type="scientific">Corynebacterium riegelii</name>
    <dbReference type="NCBI Taxonomy" id="156976"/>
    <lineage>
        <taxon>Bacteria</taxon>
        <taxon>Bacillati</taxon>
        <taxon>Actinomycetota</taxon>
        <taxon>Actinomycetes</taxon>
        <taxon>Mycobacteriales</taxon>
        <taxon>Corynebacteriaceae</taxon>
        <taxon>Corynebacterium</taxon>
    </lineage>
</organism>
<dbReference type="AlphaFoldDB" id="A0A0K1RAS2"/>
<protein>
    <submittedName>
        <fullName evidence="1">Uncharacterized protein</fullName>
    </submittedName>
</protein>
<evidence type="ECO:0000313" key="2">
    <source>
        <dbReference type="Proteomes" id="UP000060016"/>
    </source>
</evidence>